<dbReference type="EMBL" id="FODY01000014">
    <property type="protein sequence ID" value="SEP23142.1"/>
    <property type="molecule type" value="Genomic_DNA"/>
</dbReference>
<protein>
    <submittedName>
        <fullName evidence="1">Kynurenine formamidase</fullName>
    </submittedName>
</protein>
<sequence>MLTDLSVKISPEINSDAANNEKKVSYGHLGTHFDVMNKEFPLEFVKRKAIVFNVQNIINRDISVQDIDINLIEKDMFVAFYTGFIEQESYGTKTYFTGHPQLSNELIDALLNKEISIIGIDCAGVRRGKEHTAKDQYCADRGVFIVENLCNLSAVLAGEMVHIFVANTYPLNFSGMTGLPCRVVAEL</sequence>
<dbReference type="Gene3D" id="3.50.30.50">
    <property type="entry name" value="Putative cyclase"/>
    <property type="match status" value="1"/>
</dbReference>
<evidence type="ECO:0000313" key="2">
    <source>
        <dbReference type="Proteomes" id="UP000198847"/>
    </source>
</evidence>
<proteinExistence type="predicted"/>
<dbReference type="AlphaFoldDB" id="A0A1H8W671"/>
<accession>A0A1H8W671</accession>
<dbReference type="InterPro" id="IPR037175">
    <property type="entry name" value="KFase_sf"/>
</dbReference>
<organism evidence="1 2">
    <name type="scientific">Propionispora vibrioides</name>
    <dbReference type="NCBI Taxonomy" id="112903"/>
    <lineage>
        <taxon>Bacteria</taxon>
        <taxon>Bacillati</taxon>
        <taxon>Bacillota</taxon>
        <taxon>Negativicutes</taxon>
        <taxon>Selenomonadales</taxon>
        <taxon>Sporomusaceae</taxon>
        <taxon>Propionispora</taxon>
    </lineage>
</organism>
<dbReference type="SUPFAM" id="SSF102198">
    <property type="entry name" value="Putative cyclase"/>
    <property type="match status" value="1"/>
</dbReference>
<keyword evidence="2" id="KW-1185">Reference proteome</keyword>
<dbReference type="GO" id="GO:0004061">
    <property type="term" value="F:arylformamidase activity"/>
    <property type="evidence" value="ECO:0007669"/>
    <property type="project" value="InterPro"/>
</dbReference>
<evidence type="ECO:0000313" key="1">
    <source>
        <dbReference type="EMBL" id="SEP23142.1"/>
    </source>
</evidence>
<gene>
    <name evidence="1" type="ORF">SAMN04490178_11468</name>
</gene>
<dbReference type="STRING" id="112903.SAMN04490178_11468"/>
<dbReference type="InterPro" id="IPR007325">
    <property type="entry name" value="KFase/CYL"/>
</dbReference>
<reference evidence="1 2" key="1">
    <citation type="submission" date="2016-10" db="EMBL/GenBank/DDBJ databases">
        <authorList>
            <person name="de Groot N.N."/>
        </authorList>
    </citation>
    <scope>NUCLEOTIDE SEQUENCE [LARGE SCALE GENOMIC DNA]</scope>
    <source>
        <strain evidence="1 2">DSM 13305</strain>
    </source>
</reference>
<name>A0A1H8W671_9FIRM</name>
<dbReference type="OrthoDB" id="1118163at2"/>
<dbReference type="Proteomes" id="UP000198847">
    <property type="component" value="Unassembled WGS sequence"/>
</dbReference>
<dbReference type="Pfam" id="PF04199">
    <property type="entry name" value="Cyclase"/>
    <property type="match status" value="1"/>
</dbReference>
<dbReference type="GO" id="GO:0019441">
    <property type="term" value="P:L-tryptophan catabolic process to kynurenine"/>
    <property type="evidence" value="ECO:0007669"/>
    <property type="project" value="InterPro"/>
</dbReference>
<dbReference type="RefSeq" id="WP_091747722.1">
    <property type="nucleotide sequence ID" value="NZ_FODY01000014.1"/>
</dbReference>